<sequence>MEAVRFSNLSALLILLMSLPHLVTSKDQTVSCTMCSSCDNPCNPVPSSYSPPPPPPPSSSGGGGSYYYSPPPPSSSGGVKYPPPYGGDGYGGQGYYYPPPYYGNYGTPPPPNPIVPYFPFYYHTPPQGYSGSARLQDSLLFALFSVLLCFV</sequence>
<feature type="compositionally biased region" description="Pro residues" evidence="1">
    <location>
        <begin position="49"/>
        <end position="58"/>
    </location>
</feature>
<dbReference type="PANTHER" id="PTHR37702">
    <property type="entry name" value="PROLINE-RICH FAMILY PROTEIN"/>
    <property type="match status" value="1"/>
</dbReference>
<evidence type="ECO:0000256" key="1">
    <source>
        <dbReference type="SAM" id="MobiDB-lite"/>
    </source>
</evidence>
<keyword evidence="4" id="KW-1185">Reference proteome</keyword>
<evidence type="ECO:0000313" key="3">
    <source>
        <dbReference type="EMBL" id="KAG7581469.1"/>
    </source>
</evidence>
<proteinExistence type="predicted"/>
<accession>A0A8T2B6C8</accession>
<feature type="chain" id="PRO_5035780255" description="Hydroxyproline-rich glycoprotein family protein" evidence="2">
    <location>
        <begin position="26"/>
        <end position="151"/>
    </location>
</feature>
<comment type="caution">
    <text evidence="3">The sequence shown here is derived from an EMBL/GenBank/DDBJ whole genome shotgun (WGS) entry which is preliminary data.</text>
</comment>
<evidence type="ECO:0000313" key="4">
    <source>
        <dbReference type="Proteomes" id="UP000694251"/>
    </source>
</evidence>
<name>A0A8T2B6C8_ARASU</name>
<dbReference type="OrthoDB" id="1114080at2759"/>
<dbReference type="EMBL" id="JAEFBJ010000008">
    <property type="protein sequence ID" value="KAG7581469.1"/>
    <property type="molecule type" value="Genomic_DNA"/>
</dbReference>
<feature type="signal peptide" evidence="2">
    <location>
        <begin position="1"/>
        <end position="25"/>
    </location>
</feature>
<organism evidence="3 4">
    <name type="scientific">Arabidopsis suecica</name>
    <name type="common">Swedish thale-cress</name>
    <name type="synonym">Cardaminopsis suecica</name>
    <dbReference type="NCBI Taxonomy" id="45249"/>
    <lineage>
        <taxon>Eukaryota</taxon>
        <taxon>Viridiplantae</taxon>
        <taxon>Streptophyta</taxon>
        <taxon>Embryophyta</taxon>
        <taxon>Tracheophyta</taxon>
        <taxon>Spermatophyta</taxon>
        <taxon>Magnoliopsida</taxon>
        <taxon>eudicotyledons</taxon>
        <taxon>Gunneridae</taxon>
        <taxon>Pentapetalae</taxon>
        <taxon>rosids</taxon>
        <taxon>malvids</taxon>
        <taxon>Brassicales</taxon>
        <taxon>Brassicaceae</taxon>
        <taxon>Camelineae</taxon>
        <taxon>Arabidopsis</taxon>
    </lineage>
</organism>
<dbReference type="AlphaFoldDB" id="A0A8T2B6C8"/>
<keyword evidence="2" id="KW-0732">Signal</keyword>
<evidence type="ECO:0000256" key="2">
    <source>
        <dbReference type="SAM" id="SignalP"/>
    </source>
</evidence>
<dbReference type="Proteomes" id="UP000694251">
    <property type="component" value="Chromosome 8"/>
</dbReference>
<gene>
    <name evidence="3" type="ORF">ISN44_As08g011480</name>
</gene>
<protein>
    <recommendedName>
        <fullName evidence="5">Hydroxyproline-rich glycoprotein family protein</fullName>
    </recommendedName>
</protein>
<feature type="region of interest" description="Disordered" evidence="1">
    <location>
        <begin position="44"/>
        <end position="85"/>
    </location>
</feature>
<evidence type="ECO:0008006" key="5">
    <source>
        <dbReference type="Google" id="ProtNLM"/>
    </source>
</evidence>
<reference evidence="3 4" key="1">
    <citation type="submission" date="2020-12" db="EMBL/GenBank/DDBJ databases">
        <title>Concerted genomic and epigenomic changes stabilize Arabidopsis allopolyploids.</title>
        <authorList>
            <person name="Chen Z."/>
        </authorList>
    </citation>
    <scope>NUCLEOTIDE SEQUENCE [LARGE SCALE GENOMIC DNA]</scope>
    <source>
        <strain evidence="3">As9502</strain>
        <tissue evidence="3">Leaf</tissue>
    </source>
</reference>
<dbReference type="PANTHER" id="PTHR37702:SF11">
    <property type="entry name" value="F3E22.11 PROTEIN"/>
    <property type="match status" value="1"/>
</dbReference>